<feature type="transmembrane region" description="Helical" evidence="1">
    <location>
        <begin position="30"/>
        <end position="51"/>
    </location>
</feature>
<evidence type="ECO:0000256" key="1">
    <source>
        <dbReference type="SAM" id="Phobius"/>
    </source>
</evidence>
<dbReference type="STRING" id="96561.Dole_0789"/>
<proteinExistence type="predicted"/>
<dbReference type="InterPro" id="IPR034122">
    <property type="entry name" value="Retropepsin-like_bacterial"/>
</dbReference>
<gene>
    <name evidence="3" type="ordered locus">Dole_0789</name>
</gene>
<keyword evidence="1" id="KW-0812">Transmembrane</keyword>
<dbReference type="PROSITE" id="PS00141">
    <property type="entry name" value="ASP_PROTEASE"/>
    <property type="match status" value="1"/>
</dbReference>
<accession>A8ZVD8</accession>
<feature type="domain" description="DUF4124" evidence="2">
    <location>
        <begin position="110"/>
        <end position="165"/>
    </location>
</feature>
<dbReference type="Pfam" id="PF13511">
    <property type="entry name" value="DUF4124"/>
    <property type="match status" value="1"/>
</dbReference>
<dbReference type="Gene3D" id="2.40.70.10">
    <property type="entry name" value="Acid Proteases"/>
    <property type="match status" value="1"/>
</dbReference>
<dbReference type="RefSeq" id="WP_012174217.1">
    <property type="nucleotide sequence ID" value="NC_009943.1"/>
</dbReference>
<sequence length="291" mass="33404">MDFFYHTKPFKKSTHSNIQNHIIYKMRENAFSLFLLIVLIILLHIAGFLAFDFYNNPNSNLAASKDEPKIPFGGTQNDQVNHRKYNIRNIQKNLPGLLKKPKPIPVNSTKPKIYSWVDSSGVRHFSDQNPQEHFENIQKKDAYVSDDLGTSERAAMQIDPYPSSSSTSKIIVMWNQIFVPVRIGYRGKEVQTMLLLDTGATTTVIHSEAAARLNLWKRSKSASIVADGRKIGSEKAYLDYIRVGPNKFENFPVSIINYSGHNNHFKGLLGMDFLKNVKYRINYSQQIIYWE</sequence>
<organism evidence="3 4">
    <name type="scientific">Desulfosudis oleivorans (strain DSM 6200 / JCM 39069 / Hxd3)</name>
    <name type="common">Desulfococcus oleovorans</name>
    <dbReference type="NCBI Taxonomy" id="96561"/>
    <lineage>
        <taxon>Bacteria</taxon>
        <taxon>Pseudomonadati</taxon>
        <taxon>Thermodesulfobacteriota</taxon>
        <taxon>Desulfobacteria</taxon>
        <taxon>Desulfobacterales</taxon>
        <taxon>Desulfosudaceae</taxon>
        <taxon>Desulfosudis</taxon>
    </lineage>
</organism>
<dbReference type="SUPFAM" id="SSF50630">
    <property type="entry name" value="Acid proteases"/>
    <property type="match status" value="1"/>
</dbReference>
<keyword evidence="1" id="KW-0472">Membrane</keyword>
<keyword evidence="1" id="KW-1133">Transmembrane helix</keyword>
<dbReference type="CDD" id="cd05483">
    <property type="entry name" value="retropepsin_like_bacteria"/>
    <property type="match status" value="1"/>
</dbReference>
<dbReference type="AlphaFoldDB" id="A8ZVD8"/>
<name>A8ZVD8_DESOH</name>
<dbReference type="HOGENOM" id="CLU_955551_0_0_7"/>
<evidence type="ECO:0000313" key="4">
    <source>
        <dbReference type="Proteomes" id="UP000008561"/>
    </source>
</evidence>
<keyword evidence="4" id="KW-1185">Reference proteome</keyword>
<dbReference type="InterPro" id="IPR001969">
    <property type="entry name" value="Aspartic_peptidase_AS"/>
</dbReference>
<dbReference type="KEGG" id="dol:Dole_0789"/>
<reference evidence="3 4" key="1">
    <citation type="submission" date="2007-10" db="EMBL/GenBank/DDBJ databases">
        <title>Complete sequence of Desulfococcus oleovorans Hxd3.</title>
        <authorList>
            <consortium name="US DOE Joint Genome Institute"/>
            <person name="Copeland A."/>
            <person name="Lucas S."/>
            <person name="Lapidus A."/>
            <person name="Barry K."/>
            <person name="Glavina del Rio T."/>
            <person name="Dalin E."/>
            <person name="Tice H."/>
            <person name="Pitluck S."/>
            <person name="Kiss H."/>
            <person name="Brettin T."/>
            <person name="Bruce D."/>
            <person name="Detter J.C."/>
            <person name="Han C."/>
            <person name="Schmutz J."/>
            <person name="Larimer F."/>
            <person name="Land M."/>
            <person name="Hauser L."/>
            <person name="Kyrpides N."/>
            <person name="Kim E."/>
            <person name="Wawrik B."/>
            <person name="Richardson P."/>
        </authorList>
    </citation>
    <scope>NUCLEOTIDE SEQUENCE [LARGE SCALE GENOMIC DNA]</scope>
    <source>
        <strain evidence="4">DSM 6200 / JCM 39069 / Hxd3</strain>
    </source>
</reference>
<dbReference type="EMBL" id="CP000859">
    <property type="protein sequence ID" value="ABW66599.1"/>
    <property type="molecule type" value="Genomic_DNA"/>
</dbReference>
<protein>
    <recommendedName>
        <fullName evidence="2">DUF4124 domain-containing protein</fullName>
    </recommendedName>
</protein>
<dbReference type="Pfam" id="PF13650">
    <property type="entry name" value="Asp_protease_2"/>
    <property type="match status" value="1"/>
</dbReference>
<evidence type="ECO:0000313" key="3">
    <source>
        <dbReference type="EMBL" id="ABW66599.1"/>
    </source>
</evidence>
<dbReference type="InterPro" id="IPR021109">
    <property type="entry name" value="Peptidase_aspartic_dom_sf"/>
</dbReference>
<dbReference type="OrthoDB" id="5394411at2"/>
<dbReference type="InterPro" id="IPR025392">
    <property type="entry name" value="DUF4124"/>
</dbReference>
<dbReference type="GO" id="GO:0006508">
    <property type="term" value="P:proteolysis"/>
    <property type="evidence" value="ECO:0007669"/>
    <property type="project" value="InterPro"/>
</dbReference>
<dbReference type="Proteomes" id="UP000008561">
    <property type="component" value="Chromosome"/>
</dbReference>
<evidence type="ECO:0000259" key="2">
    <source>
        <dbReference type="Pfam" id="PF13511"/>
    </source>
</evidence>
<dbReference type="eggNOG" id="COG3577">
    <property type="taxonomic scope" value="Bacteria"/>
</dbReference>
<dbReference type="GO" id="GO:0004190">
    <property type="term" value="F:aspartic-type endopeptidase activity"/>
    <property type="evidence" value="ECO:0007669"/>
    <property type="project" value="InterPro"/>
</dbReference>